<dbReference type="Gene3D" id="1.10.1320.10">
    <property type="entry name" value="DNA-directed RNA polymerase, N-terminal domain"/>
    <property type="match status" value="1"/>
</dbReference>
<name>A0A5B8KVX4_9HYPH</name>
<dbReference type="AlphaFoldDB" id="A0A5B8KVX4"/>
<dbReference type="RefSeq" id="WP_146298323.1">
    <property type="nucleotide sequence ID" value="NZ_CP042301.2"/>
</dbReference>
<evidence type="ECO:0000313" key="2">
    <source>
        <dbReference type="Proteomes" id="UP000321389"/>
    </source>
</evidence>
<dbReference type="KEGG" id="niy:FQ775_04375"/>
<accession>A0A5B8KVX4</accession>
<dbReference type="Proteomes" id="UP000321389">
    <property type="component" value="Chromosome"/>
</dbReference>
<organism evidence="1 2">
    <name type="scientific">Nitratireductor mangrovi</name>
    <dbReference type="NCBI Taxonomy" id="2599600"/>
    <lineage>
        <taxon>Bacteria</taxon>
        <taxon>Pseudomonadati</taxon>
        <taxon>Pseudomonadota</taxon>
        <taxon>Alphaproteobacteria</taxon>
        <taxon>Hyphomicrobiales</taxon>
        <taxon>Phyllobacteriaceae</taxon>
        <taxon>Nitratireductor</taxon>
    </lineage>
</organism>
<sequence>MASKGADRYDAQFHKALEGDRFADTYPGSILTKLTVEKLSDAIAEWRTEALSGPLGRRNRSAKAIEGMDTRAIAYVAIRRSTDNLSLFPEIDRAKAAWDKYNDARRDMW</sequence>
<dbReference type="EMBL" id="CP042301">
    <property type="protein sequence ID" value="QDY99669.1"/>
    <property type="molecule type" value="Genomic_DNA"/>
</dbReference>
<gene>
    <name evidence="1" type="ORF">FQ775_04375</name>
</gene>
<keyword evidence="2" id="KW-1185">Reference proteome</keyword>
<dbReference type="InterPro" id="IPR037159">
    <property type="entry name" value="RNA_POL_N_sf"/>
</dbReference>
<evidence type="ECO:0000313" key="1">
    <source>
        <dbReference type="EMBL" id="QDY99669.1"/>
    </source>
</evidence>
<reference evidence="1" key="1">
    <citation type="submission" date="2020-04" db="EMBL/GenBank/DDBJ databases">
        <title>Nitratireductor sp. nov. isolated from mangrove soil.</title>
        <authorList>
            <person name="Ye Y."/>
        </authorList>
    </citation>
    <scope>NUCLEOTIDE SEQUENCE</scope>
    <source>
        <strain evidence="1">SY7</strain>
    </source>
</reference>
<protein>
    <submittedName>
        <fullName evidence="1">Uncharacterized protein</fullName>
    </submittedName>
</protein>
<proteinExistence type="predicted"/>